<evidence type="ECO:0000256" key="1">
    <source>
        <dbReference type="ARBA" id="ARBA00000900"/>
    </source>
</evidence>
<dbReference type="PANTHER" id="PTHR46077">
    <property type="entry name" value="E3 UBIQUITIN-PROTEIN LIGASE TOPORS"/>
    <property type="match status" value="1"/>
</dbReference>
<evidence type="ECO:0000256" key="3">
    <source>
        <dbReference type="ARBA" id="ARBA00022679"/>
    </source>
</evidence>
<dbReference type="OrthoDB" id="21204at2759"/>
<evidence type="ECO:0000256" key="4">
    <source>
        <dbReference type="ARBA" id="ARBA00022723"/>
    </source>
</evidence>
<dbReference type="GO" id="GO:0000209">
    <property type="term" value="P:protein polyubiquitination"/>
    <property type="evidence" value="ECO:0000318"/>
    <property type="project" value="GO_Central"/>
</dbReference>
<name>T1EU20_HELRO</name>
<comment type="catalytic activity">
    <reaction evidence="1">
        <text>S-ubiquitinyl-[E2 ubiquitin-conjugating enzyme]-L-cysteine + [acceptor protein]-L-lysine = [E2 ubiquitin-conjugating enzyme]-L-cysteine + N(6)-ubiquitinyl-[acceptor protein]-L-lysine.</text>
        <dbReference type="EC" id="2.3.2.27"/>
    </reaction>
</comment>
<evidence type="ECO:0000313" key="12">
    <source>
        <dbReference type="Proteomes" id="UP000015101"/>
    </source>
</evidence>
<dbReference type="GO" id="GO:0008270">
    <property type="term" value="F:zinc ion binding"/>
    <property type="evidence" value="ECO:0007669"/>
    <property type="project" value="UniProtKB-KW"/>
</dbReference>
<dbReference type="eggNOG" id="KOG4430">
    <property type="taxonomic scope" value="Eukaryota"/>
</dbReference>
<dbReference type="CTD" id="20200070"/>
<dbReference type="PROSITE" id="PS00518">
    <property type="entry name" value="ZF_RING_1"/>
    <property type="match status" value="1"/>
</dbReference>
<dbReference type="AlphaFoldDB" id="T1EU20"/>
<organism evidence="11 12">
    <name type="scientific">Helobdella robusta</name>
    <name type="common">Californian leech</name>
    <dbReference type="NCBI Taxonomy" id="6412"/>
    <lineage>
        <taxon>Eukaryota</taxon>
        <taxon>Metazoa</taxon>
        <taxon>Spiralia</taxon>
        <taxon>Lophotrochozoa</taxon>
        <taxon>Annelida</taxon>
        <taxon>Clitellata</taxon>
        <taxon>Hirudinea</taxon>
        <taxon>Rhynchobdellida</taxon>
        <taxon>Glossiphoniidae</taxon>
        <taxon>Helobdella</taxon>
    </lineage>
</organism>
<reference evidence="12" key="1">
    <citation type="submission" date="2012-12" db="EMBL/GenBank/DDBJ databases">
        <authorList>
            <person name="Hellsten U."/>
            <person name="Grimwood J."/>
            <person name="Chapman J.A."/>
            <person name="Shapiro H."/>
            <person name="Aerts A."/>
            <person name="Otillar R.P."/>
            <person name="Terry A.Y."/>
            <person name="Boore J.L."/>
            <person name="Simakov O."/>
            <person name="Marletaz F."/>
            <person name="Cho S.-J."/>
            <person name="Edsinger-Gonzales E."/>
            <person name="Havlak P."/>
            <person name="Kuo D.-H."/>
            <person name="Larsson T."/>
            <person name="Lv J."/>
            <person name="Arendt D."/>
            <person name="Savage R."/>
            <person name="Osoegawa K."/>
            <person name="de Jong P."/>
            <person name="Lindberg D.R."/>
            <person name="Seaver E.C."/>
            <person name="Weisblat D.A."/>
            <person name="Putnam N.H."/>
            <person name="Grigoriev I.V."/>
            <person name="Rokhsar D.S."/>
        </authorList>
    </citation>
    <scope>NUCLEOTIDE SEQUENCE</scope>
</reference>
<dbReference type="InterPro" id="IPR013083">
    <property type="entry name" value="Znf_RING/FYVE/PHD"/>
</dbReference>
<keyword evidence="3" id="KW-0808">Transferase</keyword>
<sequence length="404" mass="44553">MFTLDSDASLCTICLSVMKPENRSVLLTCLHEFCFPCIGKWAEKNAVCPLCRQNFNEVLNNIRSDDDYDIYQITRPISNNAQGNASTQFSIPIVVPTYLATRLILPTSSMTGFRNNPQTNASTFFPHYRMFNPTSVTSSTQLTFSNPILPTNLATRQILPASSMTSFLNNPQTNASTLFPHYGMLNPTSVTSSTQLTFSNPIVPTNLATRQILPASSMTSFLNNPQTNASTFFPHYRMLNPTSVTSSTQLTFSNPILPTNLATRQIFPASSMTSFRNNPQTNASTFISHHRMLNPTSVPLTPSTQLTFSNPIVPMTSFRNNLPINVSTSISHHRILNPTSDSLIPSTQLTFPNPIVPTNLATRLILPASSMTSNRNNPQTDVSTVTPHPREINLLADSLTNSTQ</sequence>
<dbReference type="HOGENOM" id="CLU_682025_0_0_1"/>
<feature type="region of interest" description="Disordered" evidence="8">
    <location>
        <begin position="369"/>
        <end position="389"/>
    </location>
</feature>
<dbReference type="KEGG" id="hro:HELRODRAFT_163441"/>
<dbReference type="EMBL" id="AMQM01001385">
    <property type="status" value="NOT_ANNOTATED_CDS"/>
    <property type="molecule type" value="Genomic_DNA"/>
</dbReference>
<dbReference type="EC" id="2.3.2.27" evidence="2"/>
<keyword evidence="12" id="KW-1185">Reference proteome</keyword>
<protein>
    <recommendedName>
        <fullName evidence="2">RING-type E3 ubiquitin transferase</fullName>
        <ecNumber evidence="2">2.3.2.27</ecNumber>
    </recommendedName>
</protein>
<keyword evidence="4" id="KW-0479">Metal-binding</keyword>
<reference evidence="10 12" key="2">
    <citation type="journal article" date="2013" name="Nature">
        <title>Insights into bilaterian evolution from three spiralian genomes.</title>
        <authorList>
            <person name="Simakov O."/>
            <person name="Marletaz F."/>
            <person name="Cho S.J."/>
            <person name="Edsinger-Gonzales E."/>
            <person name="Havlak P."/>
            <person name="Hellsten U."/>
            <person name="Kuo D.H."/>
            <person name="Larsson T."/>
            <person name="Lv J."/>
            <person name="Arendt D."/>
            <person name="Savage R."/>
            <person name="Osoegawa K."/>
            <person name="de Jong P."/>
            <person name="Grimwood J."/>
            <person name="Chapman J.A."/>
            <person name="Shapiro H."/>
            <person name="Aerts A."/>
            <person name="Otillar R.P."/>
            <person name="Terry A.Y."/>
            <person name="Boore J.L."/>
            <person name="Grigoriev I.V."/>
            <person name="Lindberg D.R."/>
            <person name="Seaver E.C."/>
            <person name="Weisblat D.A."/>
            <person name="Putnam N.H."/>
            <person name="Rokhsar D.S."/>
        </authorList>
    </citation>
    <scope>NUCLEOTIDE SEQUENCE</scope>
</reference>
<dbReference type="Gene3D" id="3.30.40.10">
    <property type="entry name" value="Zinc/RING finger domain, C3HC4 (zinc finger)"/>
    <property type="match status" value="1"/>
</dbReference>
<dbReference type="PANTHER" id="PTHR46077:SF5">
    <property type="entry name" value="RING-TYPE DOMAIN-CONTAINING PROTEIN"/>
    <property type="match status" value="1"/>
</dbReference>
<evidence type="ECO:0000256" key="5">
    <source>
        <dbReference type="ARBA" id="ARBA00022771"/>
    </source>
</evidence>
<dbReference type="GO" id="GO:0006513">
    <property type="term" value="P:protein monoubiquitination"/>
    <property type="evidence" value="ECO:0000318"/>
    <property type="project" value="GO_Central"/>
</dbReference>
<reference evidence="11" key="3">
    <citation type="submission" date="2015-06" db="UniProtKB">
        <authorList>
            <consortium name="EnsemblMetazoa"/>
        </authorList>
    </citation>
    <scope>IDENTIFICATION</scope>
</reference>
<evidence type="ECO:0000256" key="7">
    <source>
        <dbReference type="PROSITE-ProRule" id="PRU00175"/>
    </source>
</evidence>
<evidence type="ECO:0000256" key="2">
    <source>
        <dbReference type="ARBA" id="ARBA00012483"/>
    </source>
</evidence>
<accession>T1EU20</accession>
<dbReference type="SMART" id="SM00184">
    <property type="entry name" value="RING"/>
    <property type="match status" value="1"/>
</dbReference>
<dbReference type="GeneID" id="20200070"/>
<keyword evidence="6" id="KW-0862">Zinc</keyword>
<gene>
    <name evidence="11" type="primary">20200070</name>
    <name evidence="10" type="ORF">HELRODRAFT_163441</name>
</gene>
<evidence type="ECO:0000256" key="8">
    <source>
        <dbReference type="SAM" id="MobiDB-lite"/>
    </source>
</evidence>
<dbReference type="InterPro" id="IPR001841">
    <property type="entry name" value="Znf_RING"/>
</dbReference>
<feature type="compositionally biased region" description="Polar residues" evidence="8">
    <location>
        <begin position="369"/>
        <end position="386"/>
    </location>
</feature>
<dbReference type="RefSeq" id="XP_009025554.1">
    <property type="nucleotide sequence ID" value="XM_009027306.1"/>
</dbReference>
<dbReference type="PROSITE" id="PS50089">
    <property type="entry name" value="ZF_RING_2"/>
    <property type="match status" value="1"/>
</dbReference>
<evidence type="ECO:0000256" key="6">
    <source>
        <dbReference type="ARBA" id="ARBA00022833"/>
    </source>
</evidence>
<dbReference type="Pfam" id="PF13639">
    <property type="entry name" value="zf-RING_2"/>
    <property type="match status" value="1"/>
</dbReference>
<dbReference type="EMBL" id="KB097495">
    <property type="protein sequence ID" value="ESN96383.1"/>
    <property type="molecule type" value="Genomic_DNA"/>
</dbReference>
<evidence type="ECO:0000259" key="9">
    <source>
        <dbReference type="PROSITE" id="PS50089"/>
    </source>
</evidence>
<keyword evidence="5 7" id="KW-0863">Zinc-finger</keyword>
<dbReference type="EnsemblMetazoa" id="HelroT163441">
    <property type="protein sequence ID" value="HelroP163441"/>
    <property type="gene ID" value="HelroG163441"/>
</dbReference>
<dbReference type="Proteomes" id="UP000015101">
    <property type="component" value="Unassembled WGS sequence"/>
</dbReference>
<dbReference type="InterPro" id="IPR017907">
    <property type="entry name" value="Znf_RING_CS"/>
</dbReference>
<evidence type="ECO:0000313" key="11">
    <source>
        <dbReference type="EnsemblMetazoa" id="HelroP163441"/>
    </source>
</evidence>
<proteinExistence type="predicted"/>
<dbReference type="STRING" id="6412.T1EU20"/>
<dbReference type="SUPFAM" id="SSF57850">
    <property type="entry name" value="RING/U-box"/>
    <property type="match status" value="1"/>
</dbReference>
<dbReference type="GO" id="GO:0061630">
    <property type="term" value="F:ubiquitin protein ligase activity"/>
    <property type="evidence" value="ECO:0000318"/>
    <property type="project" value="GO_Central"/>
</dbReference>
<evidence type="ECO:0000313" key="10">
    <source>
        <dbReference type="EMBL" id="ESN96383.1"/>
    </source>
</evidence>
<feature type="domain" description="RING-type" evidence="9">
    <location>
        <begin position="11"/>
        <end position="52"/>
    </location>
</feature>
<dbReference type="InParanoid" id="T1EU20"/>